<dbReference type="RefSeq" id="WP_136400875.1">
    <property type="nucleotide sequence ID" value="NZ_CP036295.1"/>
</dbReference>
<dbReference type="EMBL" id="CP036295">
    <property type="protein sequence ID" value="QCC86826.1"/>
    <property type="molecule type" value="Genomic_DNA"/>
</dbReference>
<evidence type="ECO:0000256" key="1">
    <source>
        <dbReference type="SAM" id="SignalP"/>
    </source>
</evidence>
<reference evidence="2 3" key="1">
    <citation type="submission" date="2019-02" db="EMBL/GenBank/DDBJ databases">
        <title>Complete Genome Sequence of Desulfovibrio desulfuricans IC1, a Sulfonate Utilizing Anaerobe.</title>
        <authorList>
            <person name="Day L.A."/>
            <person name="De Leon K.B."/>
            <person name="Wall J.D."/>
        </authorList>
    </citation>
    <scope>NUCLEOTIDE SEQUENCE [LARGE SCALE GENOMIC DNA]</scope>
    <source>
        <strain evidence="2 3">IC1</strain>
    </source>
</reference>
<feature type="chain" id="PRO_5020960203" evidence="1">
    <location>
        <begin position="47"/>
        <end position="137"/>
    </location>
</feature>
<evidence type="ECO:0000313" key="2">
    <source>
        <dbReference type="EMBL" id="QCC86826.1"/>
    </source>
</evidence>
<dbReference type="OrthoDB" id="9982044at2"/>
<accession>A0A4P7UJZ3</accession>
<dbReference type="Proteomes" id="UP000297065">
    <property type="component" value="Chromosome"/>
</dbReference>
<feature type="signal peptide" evidence="1">
    <location>
        <begin position="1"/>
        <end position="46"/>
    </location>
</feature>
<protein>
    <submittedName>
        <fullName evidence="2">Uncharacterized protein</fullName>
    </submittedName>
</protein>
<keyword evidence="1" id="KW-0732">Signal</keyword>
<evidence type="ECO:0000313" key="3">
    <source>
        <dbReference type="Proteomes" id="UP000297065"/>
    </source>
</evidence>
<dbReference type="AlphaFoldDB" id="A0A4P7UJZ3"/>
<organism evidence="2 3">
    <name type="scientific">Desulfovibrio desulfuricans</name>
    <dbReference type="NCBI Taxonomy" id="876"/>
    <lineage>
        <taxon>Bacteria</taxon>
        <taxon>Pseudomonadati</taxon>
        <taxon>Thermodesulfobacteriota</taxon>
        <taxon>Desulfovibrionia</taxon>
        <taxon>Desulfovibrionales</taxon>
        <taxon>Desulfovibrionaceae</taxon>
        <taxon>Desulfovibrio</taxon>
    </lineage>
</organism>
<gene>
    <name evidence="2" type="ORF">DDIC_13250</name>
</gene>
<name>A0A4P7UJZ3_DESDE</name>
<proteinExistence type="predicted"/>
<sequence length="137" mass="14161">MKRHANRTGKGLRAHVSRLRVAAARLAGIVALCLAAACLTPALAQANELAKVDSAAWCVIHAPGQKQACLRAESECRAALPDMPSAGGCPDRQLEACVVSQGANGSLCAILCCFDPDNPACRSAMASMPNVIVLPDP</sequence>